<proteinExistence type="inferred from homology"/>
<dbReference type="PANTHER" id="PTHR10404">
    <property type="entry name" value="N-ACETYLATED-ALPHA-LINKED ACIDIC DIPEPTIDASE"/>
    <property type="match status" value="1"/>
</dbReference>
<dbReference type="Proteomes" id="UP000694892">
    <property type="component" value="Chromosome 5L"/>
</dbReference>
<protein>
    <recommendedName>
        <fullName evidence="5">N-acetylated alpha-linked acidic dipeptidase like 2</fullName>
    </recommendedName>
</protein>
<feature type="non-terminal residue" evidence="3">
    <location>
        <position position="1"/>
    </location>
</feature>
<keyword evidence="2" id="KW-0472">Membrane</keyword>
<dbReference type="InterPro" id="IPR046450">
    <property type="entry name" value="PA_dom_sf"/>
</dbReference>
<dbReference type="Gene3D" id="3.50.30.30">
    <property type="match status" value="1"/>
</dbReference>
<comment type="similarity">
    <text evidence="1">Belongs to the peptidase M28 family. M28B subfamily.</text>
</comment>
<dbReference type="InterPro" id="IPR039373">
    <property type="entry name" value="Peptidase_M28B"/>
</dbReference>
<keyword evidence="2" id="KW-0812">Transmembrane</keyword>
<dbReference type="PANTHER" id="PTHR10404:SF32">
    <property type="entry name" value="INACTIVE N-ACETYLATED-ALPHA-LINKED ACIDIC DIPEPTIDASE-LIKE PROTEIN 2"/>
    <property type="match status" value="1"/>
</dbReference>
<organism evidence="3 4">
    <name type="scientific">Xenopus laevis</name>
    <name type="common">African clawed frog</name>
    <dbReference type="NCBI Taxonomy" id="8355"/>
    <lineage>
        <taxon>Eukaryota</taxon>
        <taxon>Metazoa</taxon>
        <taxon>Chordata</taxon>
        <taxon>Craniata</taxon>
        <taxon>Vertebrata</taxon>
        <taxon>Euteleostomi</taxon>
        <taxon>Amphibia</taxon>
        <taxon>Batrachia</taxon>
        <taxon>Anura</taxon>
        <taxon>Pipoidea</taxon>
        <taxon>Pipidae</taxon>
        <taxon>Xenopodinae</taxon>
        <taxon>Xenopus</taxon>
        <taxon>Xenopus</taxon>
    </lineage>
</organism>
<dbReference type="AlphaFoldDB" id="A0A974CXY0"/>
<gene>
    <name evidence="3" type="ORF">XELAEV_18027569mg</name>
</gene>
<dbReference type="SUPFAM" id="SSF47672">
    <property type="entry name" value="Transferrin receptor-like dimerisation domain"/>
    <property type="match status" value="1"/>
</dbReference>
<evidence type="ECO:0000313" key="4">
    <source>
        <dbReference type="Proteomes" id="UP000694892"/>
    </source>
</evidence>
<evidence type="ECO:0000313" key="3">
    <source>
        <dbReference type="EMBL" id="OCT80757.1"/>
    </source>
</evidence>
<dbReference type="SUPFAM" id="SSF52025">
    <property type="entry name" value="PA domain"/>
    <property type="match status" value="1"/>
</dbReference>
<evidence type="ECO:0000256" key="2">
    <source>
        <dbReference type="SAM" id="Phobius"/>
    </source>
</evidence>
<keyword evidence="2" id="KW-1133">Transmembrane helix</keyword>
<accession>A0A974CXY0</accession>
<dbReference type="OMA" id="GYYAHKK"/>
<name>A0A974CXY0_XENLA</name>
<evidence type="ECO:0000256" key="1">
    <source>
        <dbReference type="ARBA" id="ARBA00005634"/>
    </source>
</evidence>
<reference evidence="4" key="1">
    <citation type="journal article" date="2016" name="Nature">
        <title>Genome evolution in the allotetraploid frog Xenopus laevis.</title>
        <authorList>
            <person name="Session A.M."/>
            <person name="Uno Y."/>
            <person name="Kwon T."/>
            <person name="Chapman J.A."/>
            <person name="Toyoda A."/>
            <person name="Takahashi S."/>
            <person name="Fukui A."/>
            <person name="Hikosaka A."/>
            <person name="Suzuki A."/>
            <person name="Kondo M."/>
            <person name="van Heeringen S.J."/>
            <person name="Quigley I."/>
            <person name="Heinz S."/>
            <person name="Ogino H."/>
            <person name="Ochi H."/>
            <person name="Hellsten U."/>
            <person name="Lyons J.B."/>
            <person name="Simakov O."/>
            <person name="Putnam N."/>
            <person name="Stites J."/>
            <person name="Kuroki Y."/>
            <person name="Tanaka T."/>
            <person name="Michiue T."/>
            <person name="Watanabe M."/>
            <person name="Bogdanovic O."/>
            <person name="Lister R."/>
            <person name="Georgiou G."/>
            <person name="Paranjpe S.S."/>
            <person name="van Kruijsbergen I."/>
            <person name="Shu S."/>
            <person name="Carlson J."/>
            <person name="Kinoshita T."/>
            <person name="Ohta Y."/>
            <person name="Mawaribuchi S."/>
            <person name="Jenkins J."/>
            <person name="Grimwood J."/>
            <person name="Schmutz J."/>
            <person name="Mitros T."/>
            <person name="Mozaffari S.V."/>
            <person name="Suzuki Y."/>
            <person name="Haramoto Y."/>
            <person name="Yamamoto T.S."/>
            <person name="Takagi C."/>
            <person name="Heald R."/>
            <person name="Miller K."/>
            <person name="Haudenschild C."/>
            <person name="Kitzman J."/>
            <person name="Nakayama T."/>
            <person name="Izutsu Y."/>
            <person name="Robert J."/>
            <person name="Fortriede J."/>
            <person name="Burns K."/>
            <person name="Lotay V."/>
            <person name="Karimi K."/>
            <person name="Yasuoka Y."/>
            <person name="Dichmann D.S."/>
            <person name="Flajnik M.F."/>
            <person name="Houston D.W."/>
            <person name="Shendure J."/>
            <person name="DuPasquier L."/>
            <person name="Vize P.D."/>
            <person name="Zorn A.M."/>
            <person name="Ito M."/>
            <person name="Marcotte E.M."/>
            <person name="Wallingford J.B."/>
            <person name="Ito Y."/>
            <person name="Asashima M."/>
            <person name="Ueno N."/>
            <person name="Matsuda Y."/>
            <person name="Veenstra G.J."/>
            <person name="Fujiyama A."/>
            <person name="Harland R.M."/>
            <person name="Taira M."/>
            <person name="Rokhsar D.S."/>
        </authorList>
    </citation>
    <scope>NUCLEOTIDE SEQUENCE [LARGE SCALE GENOMIC DNA]</scope>
    <source>
        <strain evidence="4">J</strain>
    </source>
</reference>
<evidence type="ECO:0008006" key="5">
    <source>
        <dbReference type="Google" id="ProtNLM"/>
    </source>
</evidence>
<sequence length="858" mass="96741">YTTKAEGQSLHGEGAKFVFCHRTRMGEEESNSTCVSLQLGRRNSSMAENMQPIAVHYKDEEGKDLSYHKVGSNLRTDQNFPYIESDEVQNSGLELEWDMETELEELGTSSLDQYQENNFTEDFQPDSFNGHFKPDNFTDQELKQPKKQSHSVTSSHLTISPKGRFQRLQEEPEYFSHCSESGSKLTLQHFCRIFKLICTCLFIFILGLLIGYFSKRPSYLTTCCVTEEASSSETQFLADIVNSITKENIERNYRHIMQISVNKTNTDKVKEIALLWTSLGLKEVQLVNYSVILDLPGATPNTITVNNGQCYYPSGQTCDEKSKGQEFLHSYAAYSARGTLKGEIVDVQYGTVEDLQKIKLVKPVKNSIALIKLGVLPFLYKLSLLEELGFGGALVYIDPCDLPEGENSNDQFSISLNNGFEPFTSDFSAKYADHGNMTANLTTLLVQPVTVALLRKIFKLPENTGTSQCLPVKLPETENCTIILKIQSVSMKKEITNSFGFLRGAVLPDRYVILGSPHLSVYAENNKDWVSSAAILASIIESVMLKVKGAWRPKRTIIFCSWGGTFFGNIGSYKWTEEFKRLLESNAVAYIGLQNPIHGNVSLLSFSSPSLQQITTEVLKKVCSGMESCYKSNVSALQMKGDADVFLHQLGIPAVQFVFDNVKNSETTNFISEAFFIAEEETNQKDPSFYLHEYIAKLTSEMILQVASEPVLPFNALDVALEIQKNIEGDDTARMLMEKVRSLRETAQLFQSNEMRPANDPKERDPIRVRILNDILQNFEKNFLIQKSPIGFSRNILYRLDEKTTRFSILQNAKDLCNMQKSNETLLAALQEVLNCVTSAELYLQEGLHVFESDRTEL</sequence>
<feature type="transmembrane region" description="Helical" evidence="2">
    <location>
        <begin position="193"/>
        <end position="213"/>
    </location>
</feature>
<dbReference type="EMBL" id="CM004474">
    <property type="protein sequence ID" value="OCT80757.1"/>
    <property type="molecule type" value="Genomic_DNA"/>
</dbReference>
<dbReference type="Gene3D" id="3.40.630.10">
    <property type="entry name" value="Zn peptidases"/>
    <property type="match status" value="1"/>
</dbReference>
<dbReference type="SUPFAM" id="SSF53187">
    <property type="entry name" value="Zn-dependent exopeptidases"/>
    <property type="match status" value="1"/>
</dbReference>
<dbReference type="InterPro" id="IPR036757">
    <property type="entry name" value="TFR-like_dimer_dom_sf"/>
</dbReference>
<dbReference type="FunFam" id="3.40.630.10:FF:000101">
    <property type="entry name" value="N-acetylated alpha-linked acidic dipeptidase like 1"/>
    <property type="match status" value="1"/>
</dbReference>